<proteinExistence type="predicted"/>
<dbReference type="AlphaFoldDB" id="A0A8H7ELU7"/>
<evidence type="ECO:0000313" key="5">
    <source>
        <dbReference type="Proteomes" id="UP000605846"/>
    </source>
</evidence>
<name>A0A8H7ELU7_9FUNG</name>
<evidence type="ECO:0000256" key="2">
    <source>
        <dbReference type="SAM" id="MobiDB-lite"/>
    </source>
</evidence>
<keyword evidence="3" id="KW-0812">Transmembrane</keyword>
<feature type="region of interest" description="Disordered" evidence="2">
    <location>
        <begin position="224"/>
        <end position="259"/>
    </location>
</feature>
<feature type="region of interest" description="Disordered" evidence="2">
    <location>
        <begin position="169"/>
        <end position="207"/>
    </location>
</feature>
<evidence type="ECO:0000256" key="1">
    <source>
        <dbReference type="SAM" id="Coils"/>
    </source>
</evidence>
<organism evidence="4 5">
    <name type="scientific">Apophysomyces ossiformis</name>
    <dbReference type="NCBI Taxonomy" id="679940"/>
    <lineage>
        <taxon>Eukaryota</taxon>
        <taxon>Fungi</taxon>
        <taxon>Fungi incertae sedis</taxon>
        <taxon>Mucoromycota</taxon>
        <taxon>Mucoromycotina</taxon>
        <taxon>Mucoromycetes</taxon>
        <taxon>Mucorales</taxon>
        <taxon>Mucorineae</taxon>
        <taxon>Mucoraceae</taxon>
        <taxon>Apophysomyces</taxon>
    </lineage>
</organism>
<feature type="transmembrane region" description="Helical" evidence="3">
    <location>
        <begin position="6"/>
        <end position="27"/>
    </location>
</feature>
<feature type="coiled-coil region" evidence="1">
    <location>
        <begin position="110"/>
        <end position="141"/>
    </location>
</feature>
<keyword evidence="1" id="KW-0175">Coiled coil</keyword>
<comment type="caution">
    <text evidence="4">The sequence shown here is derived from an EMBL/GenBank/DDBJ whole genome shotgun (WGS) entry which is preliminary data.</text>
</comment>
<sequence>MEPVIVLTIIITIPLAAYGGYLSYQWLSEWIERRREYKEYEEYVRQATEKYQSNTSASYEYRGFQDDDDTFAYTNLQTTMGGNHLRNRKPHAKMADGSIDYELTELQQSIMDRKRYLQEEQERLEEAEKELERRRHYLESRGNSILGVFEDEQQETFDDFRLHVSMTQQDPPVLDNPFDDSHRTENSVTERLSIPTEKYAKQPIPVSAGTDTVTQQIVNILPSSLADQSDSEESWAALSKVVSPEQRERTQSDSSDISFLATRSDKSFSSFGVASISEDEHR</sequence>
<keyword evidence="3" id="KW-0472">Membrane</keyword>
<keyword evidence="3" id="KW-1133">Transmembrane helix</keyword>
<accession>A0A8H7ELU7</accession>
<dbReference type="EMBL" id="JABAYA010000160">
    <property type="protein sequence ID" value="KAF7723206.1"/>
    <property type="molecule type" value="Genomic_DNA"/>
</dbReference>
<dbReference type="OrthoDB" id="10525647at2759"/>
<reference evidence="4" key="1">
    <citation type="submission" date="2020-01" db="EMBL/GenBank/DDBJ databases">
        <title>Genome Sequencing of Three Apophysomyces-Like Fungal Strains Confirms a Novel Fungal Genus in the Mucoromycota with divergent Burkholderia-like Endosymbiotic Bacteria.</title>
        <authorList>
            <person name="Stajich J.E."/>
            <person name="Macias A.M."/>
            <person name="Carter-House D."/>
            <person name="Lovett B."/>
            <person name="Kasson L.R."/>
            <person name="Berry K."/>
            <person name="Grigoriev I."/>
            <person name="Chang Y."/>
            <person name="Spatafora J."/>
            <person name="Kasson M.T."/>
        </authorList>
    </citation>
    <scope>NUCLEOTIDE SEQUENCE</scope>
    <source>
        <strain evidence="4">NRRL A-21654</strain>
    </source>
</reference>
<keyword evidence="5" id="KW-1185">Reference proteome</keyword>
<protein>
    <submittedName>
        <fullName evidence="4">Uncharacterized protein</fullName>
    </submittedName>
</protein>
<evidence type="ECO:0000313" key="4">
    <source>
        <dbReference type="EMBL" id="KAF7723206.1"/>
    </source>
</evidence>
<gene>
    <name evidence="4" type="ORF">EC973_002281</name>
</gene>
<dbReference type="Proteomes" id="UP000605846">
    <property type="component" value="Unassembled WGS sequence"/>
</dbReference>
<evidence type="ECO:0000256" key="3">
    <source>
        <dbReference type="SAM" id="Phobius"/>
    </source>
</evidence>